<keyword evidence="4" id="KW-0732">Signal</keyword>
<dbReference type="InterPro" id="IPR050333">
    <property type="entry name" value="SLRP"/>
</dbReference>
<feature type="signal peptide" evidence="4">
    <location>
        <begin position="1"/>
        <end position="27"/>
    </location>
</feature>
<keyword evidence="3" id="KW-0812">Transmembrane</keyword>
<name>A0A922CF36_MANSE</name>
<proteinExistence type="predicted"/>
<sequence>MILIDKMKVLIYFPLAICNLCVVNTEANIHVNNTEESNTILETKTINITKLKETTKVNTTEATEILYNIEDVTVNPLEVMSTVVPKIEITDSLVINATDSDNDLAVTRESIETKSIFNISAKTVEDITELNKASDKVDDATETAIEAPKTTPTVVKGSTDNKITYNKQTKETQTDLDLETPKTAVSGSTDPTITEVVSTKETKKQPDLADTHKSTEASISTEINNISTEETKVVETTEVEFITNVICEVCLCRDREVDCSNKNLGTPFTMTDWDGLIDFKPLSVDLSQNPFTTLTRISNLTTLKYLNVSNSKIESIEATTFSYLTELVSLDLSGNRLVSSSVNKRVFVGIMDSKVGFLPFFKLRYLSLANNDIHSLAQDVFVFMSDLTTLDLSGNPLGYIDQVTMGAITDLEDLRELNLNGCKLETLPAGIFRRQHRLKRLDLSNNKFTTVPLSLGEAINLEYLDFGRNPIEILHGSSPISNLKKLKQLHLNQLTKLQTVTDGALSGLSNLEVLDLSFNQRLTLLEDGFLVWTEEHTEQEIWPPLRELYLNNNNLSRIYSGYLERWDLLSRFDFSNNPYLCDCSNQWIVDVLVPLIRSSPSNGTLPNMICKKPKAMKGVSFMQLKNSSKILPCPDQELNLLPAPDMAILLGIMIGLFVTFPLVLVLVLLWRRGTFARCRSKRIDSDSEEEETDAF</sequence>
<dbReference type="PANTHER" id="PTHR45712:SF22">
    <property type="entry name" value="INSULIN-LIKE GROWTH FACTOR-BINDING PROTEIN COMPLEX ACID LABILE SUBUNIT"/>
    <property type="match status" value="1"/>
</dbReference>
<dbReference type="Pfam" id="PF13855">
    <property type="entry name" value="LRR_8"/>
    <property type="match status" value="2"/>
</dbReference>
<comment type="caution">
    <text evidence="5">The sequence shown here is derived from an EMBL/GenBank/DDBJ whole genome shotgun (WGS) entry which is preliminary data.</text>
</comment>
<accession>A0A922CF36</accession>
<evidence type="ECO:0000313" key="5">
    <source>
        <dbReference type="EMBL" id="KAG6443872.1"/>
    </source>
</evidence>
<dbReference type="EMBL" id="JH668306">
    <property type="protein sequence ID" value="KAG6443872.1"/>
    <property type="molecule type" value="Genomic_DNA"/>
</dbReference>
<dbReference type="Pfam" id="PF00560">
    <property type="entry name" value="LRR_1"/>
    <property type="match status" value="1"/>
</dbReference>
<evidence type="ECO:0000256" key="2">
    <source>
        <dbReference type="ARBA" id="ARBA00022737"/>
    </source>
</evidence>
<dbReference type="InterPro" id="IPR032675">
    <property type="entry name" value="LRR_dom_sf"/>
</dbReference>
<dbReference type="AlphaFoldDB" id="A0A922CF36"/>
<reference evidence="5" key="1">
    <citation type="journal article" date="2016" name="Insect Biochem. Mol. Biol.">
        <title>Multifaceted biological insights from a draft genome sequence of the tobacco hornworm moth, Manduca sexta.</title>
        <authorList>
            <person name="Kanost M.R."/>
            <person name="Arrese E.L."/>
            <person name="Cao X."/>
            <person name="Chen Y.R."/>
            <person name="Chellapilla S."/>
            <person name="Goldsmith M.R."/>
            <person name="Grosse-Wilde E."/>
            <person name="Heckel D.G."/>
            <person name="Herndon N."/>
            <person name="Jiang H."/>
            <person name="Papanicolaou A."/>
            <person name="Qu J."/>
            <person name="Soulages J.L."/>
            <person name="Vogel H."/>
            <person name="Walters J."/>
            <person name="Waterhouse R.M."/>
            <person name="Ahn S.J."/>
            <person name="Almeida F.C."/>
            <person name="An C."/>
            <person name="Aqrawi P."/>
            <person name="Bretschneider A."/>
            <person name="Bryant W.B."/>
            <person name="Bucks S."/>
            <person name="Chao H."/>
            <person name="Chevignon G."/>
            <person name="Christen J.M."/>
            <person name="Clarke D.F."/>
            <person name="Dittmer N.T."/>
            <person name="Ferguson L.C.F."/>
            <person name="Garavelou S."/>
            <person name="Gordon K.H.J."/>
            <person name="Gunaratna R.T."/>
            <person name="Han Y."/>
            <person name="Hauser F."/>
            <person name="He Y."/>
            <person name="Heidel-Fischer H."/>
            <person name="Hirsh A."/>
            <person name="Hu Y."/>
            <person name="Jiang H."/>
            <person name="Kalra D."/>
            <person name="Klinner C."/>
            <person name="Konig C."/>
            <person name="Kovar C."/>
            <person name="Kroll A.R."/>
            <person name="Kuwar S.S."/>
            <person name="Lee S.L."/>
            <person name="Lehman R."/>
            <person name="Li K."/>
            <person name="Li Z."/>
            <person name="Liang H."/>
            <person name="Lovelace S."/>
            <person name="Lu Z."/>
            <person name="Mansfield J.H."/>
            <person name="McCulloch K.J."/>
            <person name="Mathew T."/>
            <person name="Morton B."/>
            <person name="Muzny D.M."/>
            <person name="Neunemann D."/>
            <person name="Ongeri F."/>
            <person name="Pauchet Y."/>
            <person name="Pu L.L."/>
            <person name="Pyrousis I."/>
            <person name="Rao X.J."/>
            <person name="Redding A."/>
            <person name="Roesel C."/>
            <person name="Sanchez-Gracia A."/>
            <person name="Schaack S."/>
            <person name="Shukla A."/>
            <person name="Tetreau G."/>
            <person name="Wang Y."/>
            <person name="Xiong G.H."/>
            <person name="Traut W."/>
            <person name="Walsh T.K."/>
            <person name="Worley K.C."/>
            <person name="Wu D."/>
            <person name="Wu W."/>
            <person name="Wu Y.Q."/>
            <person name="Zhang X."/>
            <person name="Zou Z."/>
            <person name="Zucker H."/>
            <person name="Briscoe A.D."/>
            <person name="Burmester T."/>
            <person name="Clem R.J."/>
            <person name="Feyereisen R."/>
            <person name="Grimmelikhuijzen C.J.P."/>
            <person name="Hamodrakas S.J."/>
            <person name="Hansson B.S."/>
            <person name="Huguet E."/>
            <person name="Jermiin L.S."/>
            <person name="Lan Q."/>
            <person name="Lehman H.K."/>
            <person name="Lorenzen M."/>
            <person name="Merzendorfer H."/>
            <person name="Michalopoulos I."/>
            <person name="Morton D.B."/>
            <person name="Muthukrishnan S."/>
            <person name="Oakeshott J.G."/>
            <person name="Palmer W."/>
            <person name="Park Y."/>
            <person name="Passarelli A.L."/>
            <person name="Rozas J."/>
            <person name="Schwartz L.M."/>
            <person name="Smith W."/>
            <person name="Southgate A."/>
            <person name="Vilcinskas A."/>
            <person name="Vogt R."/>
            <person name="Wang P."/>
            <person name="Werren J."/>
            <person name="Yu X.Q."/>
            <person name="Zhou J.J."/>
            <person name="Brown S.J."/>
            <person name="Scherer S.E."/>
            <person name="Richards S."/>
            <person name="Blissard G.W."/>
        </authorList>
    </citation>
    <scope>NUCLEOTIDE SEQUENCE</scope>
</reference>
<dbReference type="SMART" id="SM00369">
    <property type="entry name" value="LRR_TYP"/>
    <property type="match status" value="9"/>
</dbReference>
<dbReference type="Proteomes" id="UP000791440">
    <property type="component" value="Unassembled WGS sequence"/>
</dbReference>
<evidence type="ECO:0000256" key="3">
    <source>
        <dbReference type="SAM" id="Phobius"/>
    </source>
</evidence>
<dbReference type="InterPro" id="IPR003591">
    <property type="entry name" value="Leu-rich_rpt_typical-subtyp"/>
</dbReference>
<reference evidence="5" key="2">
    <citation type="submission" date="2020-12" db="EMBL/GenBank/DDBJ databases">
        <authorList>
            <person name="Kanost M."/>
        </authorList>
    </citation>
    <scope>NUCLEOTIDE SEQUENCE</scope>
</reference>
<organism evidence="5 6">
    <name type="scientific">Manduca sexta</name>
    <name type="common">Tobacco hawkmoth</name>
    <name type="synonym">Tobacco hornworm</name>
    <dbReference type="NCBI Taxonomy" id="7130"/>
    <lineage>
        <taxon>Eukaryota</taxon>
        <taxon>Metazoa</taxon>
        <taxon>Ecdysozoa</taxon>
        <taxon>Arthropoda</taxon>
        <taxon>Hexapoda</taxon>
        <taxon>Insecta</taxon>
        <taxon>Pterygota</taxon>
        <taxon>Neoptera</taxon>
        <taxon>Endopterygota</taxon>
        <taxon>Lepidoptera</taxon>
        <taxon>Glossata</taxon>
        <taxon>Ditrysia</taxon>
        <taxon>Bombycoidea</taxon>
        <taxon>Sphingidae</taxon>
        <taxon>Sphinginae</taxon>
        <taxon>Sphingini</taxon>
        <taxon>Manduca</taxon>
    </lineage>
</organism>
<protein>
    <submittedName>
        <fullName evidence="5">Uncharacterized protein</fullName>
    </submittedName>
</protein>
<keyword evidence="2" id="KW-0677">Repeat</keyword>
<keyword evidence="6" id="KW-1185">Reference proteome</keyword>
<keyword evidence="3" id="KW-0472">Membrane</keyword>
<dbReference type="Gene3D" id="3.80.10.10">
    <property type="entry name" value="Ribonuclease Inhibitor"/>
    <property type="match status" value="4"/>
</dbReference>
<dbReference type="SUPFAM" id="SSF52058">
    <property type="entry name" value="L domain-like"/>
    <property type="match status" value="1"/>
</dbReference>
<feature type="transmembrane region" description="Helical" evidence="3">
    <location>
        <begin position="646"/>
        <end position="670"/>
    </location>
</feature>
<gene>
    <name evidence="5" type="ORF">O3G_MSEX003092</name>
</gene>
<dbReference type="InterPro" id="IPR001611">
    <property type="entry name" value="Leu-rich_rpt"/>
</dbReference>
<keyword evidence="1" id="KW-0433">Leucine-rich repeat</keyword>
<evidence type="ECO:0000256" key="1">
    <source>
        <dbReference type="ARBA" id="ARBA00022614"/>
    </source>
</evidence>
<evidence type="ECO:0000313" key="6">
    <source>
        <dbReference type="Proteomes" id="UP000791440"/>
    </source>
</evidence>
<keyword evidence="3" id="KW-1133">Transmembrane helix</keyword>
<feature type="chain" id="PRO_5037126509" evidence="4">
    <location>
        <begin position="28"/>
        <end position="695"/>
    </location>
</feature>
<dbReference type="PANTHER" id="PTHR45712">
    <property type="entry name" value="AGAP008170-PA"/>
    <property type="match status" value="1"/>
</dbReference>
<evidence type="ECO:0000256" key="4">
    <source>
        <dbReference type="SAM" id="SignalP"/>
    </source>
</evidence>